<organism evidence="1 2">
    <name type="scientific">Marchantia polymorpha</name>
    <name type="common">Common liverwort</name>
    <name type="synonym">Marchantia aquatica</name>
    <dbReference type="NCBI Taxonomy" id="3197"/>
    <lineage>
        <taxon>Eukaryota</taxon>
        <taxon>Viridiplantae</taxon>
        <taxon>Streptophyta</taxon>
        <taxon>Embryophyta</taxon>
        <taxon>Marchantiophyta</taxon>
        <taxon>Marchantiopsida</taxon>
        <taxon>Marchantiidae</taxon>
        <taxon>Marchantiales</taxon>
        <taxon>Marchantiaceae</taxon>
        <taxon>Marchantia</taxon>
    </lineage>
</organism>
<name>A0A2R6WA57_MARPO</name>
<accession>A0A2R6WA57</accession>
<protein>
    <submittedName>
        <fullName evidence="1">Uncharacterized protein</fullName>
    </submittedName>
</protein>
<sequence length="88" mass="9904">MANMATMYVPVMKDVPPCRMFLLCLRRIHGAAEAADIPNIALPPCLLVTSSNIFSRLMFIMPCRAHLIHNSMNFMHNRAFFVRPGITG</sequence>
<proteinExistence type="predicted"/>
<evidence type="ECO:0000313" key="2">
    <source>
        <dbReference type="Proteomes" id="UP000244005"/>
    </source>
</evidence>
<dbReference type="AlphaFoldDB" id="A0A2R6WA57"/>
<dbReference type="EMBL" id="KZ772792">
    <property type="protein sequence ID" value="PTQ30729.1"/>
    <property type="molecule type" value="Genomic_DNA"/>
</dbReference>
<reference evidence="2" key="1">
    <citation type="journal article" date="2017" name="Cell">
        <title>Insights into land plant evolution garnered from the Marchantia polymorpha genome.</title>
        <authorList>
            <person name="Bowman J.L."/>
            <person name="Kohchi T."/>
            <person name="Yamato K.T."/>
            <person name="Jenkins J."/>
            <person name="Shu S."/>
            <person name="Ishizaki K."/>
            <person name="Yamaoka S."/>
            <person name="Nishihama R."/>
            <person name="Nakamura Y."/>
            <person name="Berger F."/>
            <person name="Adam C."/>
            <person name="Aki S.S."/>
            <person name="Althoff F."/>
            <person name="Araki T."/>
            <person name="Arteaga-Vazquez M.A."/>
            <person name="Balasubrmanian S."/>
            <person name="Barry K."/>
            <person name="Bauer D."/>
            <person name="Boehm C.R."/>
            <person name="Briginshaw L."/>
            <person name="Caballero-Perez J."/>
            <person name="Catarino B."/>
            <person name="Chen F."/>
            <person name="Chiyoda S."/>
            <person name="Chovatia M."/>
            <person name="Davies K.M."/>
            <person name="Delmans M."/>
            <person name="Demura T."/>
            <person name="Dierschke T."/>
            <person name="Dolan L."/>
            <person name="Dorantes-Acosta A.E."/>
            <person name="Eklund D.M."/>
            <person name="Florent S.N."/>
            <person name="Flores-Sandoval E."/>
            <person name="Fujiyama A."/>
            <person name="Fukuzawa H."/>
            <person name="Galik B."/>
            <person name="Grimanelli D."/>
            <person name="Grimwood J."/>
            <person name="Grossniklaus U."/>
            <person name="Hamada T."/>
            <person name="Haseloff J."/>
            <person name="Hetherington A.J."/>
            <person name="Higo A."/>
            <person name="Hirakawa Y."/>
            <person name="Hundley H.N."/>
            <person name="Ikeda Y."/>
            <person name="Inoue K."/>
            <person name="Inoue S.I."/>
            <person name="Ishida S."/>
            <person name="Jia Q."/>
            <person name="Kakita M."/>
            <person name="Kanazawa T."/>
            <person name="Kawai Y."/>
            <person name="Kawashima T."/>
            <person name="Kennedy M."/>
            <person name="Kinose K."/>
            <person name="Kinoshita T."/>
            <person name="Kohara Y."/>
            <person name="Koide E."/>
            <person name="Komatsu K."/>
            <person name="Kopischke S."/>
            <person name="Kubo M."/>
            <person name="Kyozuka J."/>
            <person name="Lagercrantz U."/>
            <person name="Lin S.S."/>
            <person name="Lindquist E."/>
            <person name="Lipzen A.M."/>
            <person name="Lu C.W."/>
            <person name="De Luna E."/>
            <person name="Martienssen R.A."/>
            <person name="Minamino N."/>
            <person name="Mizutani M."/>
            <person name="Mizutani M."/>
            <person name="Mochizuki N."/>
            <person name="Monte I."/>
            <person name="Mosher R."/>
            <person name="Nagasaki H."/>
            <person name="Nakagami H."/>
            <person name="Naramoto S."/>
            <person name="Nishitani K."/>
            <person name="Ohtani M."/>
            <person name="Okamoto T."/>
            <person name="Okumura M."/>
            <person name="Phillips J."/>
            <person name="Pollak B."/>
            <person name="Reinders A."/>
            <person name="Rovekamp M."/>
            <person name="Sano R."/>
            <person name="Sawa S."/>
            <person name="Schmid M.W."/>
            <person name="Shirakawa M."/>
            <person name="Solano R."/>
            <person name="Spunde A."/>
            <person name="Suetsugu N."/>
            <person name="Sugano S."/>
            <person name="Sugiyama A."/>
            <person name="Sun R."/>
            <person name="Suzuki Y."/>
            <person name="Takenaka M."/>
            <person name="Takezawa D."/>
            <person name="Tomogane H."/>
            <person name="Tsuzuki M."/>
            <person name="Ueda T."/>
            <person name="Umeda M."/>
            <person name="Ward J.M."/>
            <person name="Watanabe Y."/>
            <person name="Yazaki K."/>
            <person name="Yokoyama R."/>
            <person name="Yoshitake Y."/>
            <person name="Yotsui I."/>
            <person name="Zachgo S."/>
            <person name="Schmutz J."/>
        </authorList>
    </citation>
    <scope>NUCLEOTIDE SEQUENCE [LARGE SCALE GENOMIC DNA]</scope>
    <source>
        <strain evidence="2">Tak-1</strain>
    </source>
</reference>
<dbReference type="Proteomes" id="UP000244005">
    <property type="component" value="Unassembled WGS sequence"/>
</dbReference>
<evidence type="ECO:0000313" key="1">
    <source>
        <dbReference type="EMBL" id="PTQ30729.1"/>
    </source>
</evidence>
<dbReference type="Gramene" id="Mp4g08340.1">
    <property type="protein sequence ID" value="Mp4g08340.1.cds1"/>
    <property type="gene ID" value="Mp4g08340"/>
</dbReference>
<keyword evidence="2" id="KW-1185">Reference proteome</keyword>
<gene>
    <name evidence="1" type="ORF">MARPO_0120s0012</name>
</gene>